<name>A0A345ILV4_9DEIO</name>
<accession>A0A345ILV4</accession>
<evidence type="ECO:0000313" key="1">
    <source>
        <dbReference type="EMBL" id="AXH00677.1"/>
    </source>
</evidence>
<sequence length="261" mass="28726">MTRFAGEVTLIRVFYDHGTKTTSGIYTSHPGNGAEWMDMALMEASAMSRPRSSIRIHTTESDLVDLVRSLRPGQKGQASPELIRSLARKGQMMMLARPERETPMWRKVMLMIREGTMPTPGPLVTYTVHTAAFTDYDNVYCGIVTAGLGIIQVYHAVKEGDDLVSAELDMVEWLLGNAPGGGRITVHHSTDSARRIWEQASLLASQGGFDSLGQSGERLRRLAREAQHKRTQIDVARQPIAVFDEFAKAAASHAFVGTAVL</sequence>
<gene>
    <name evidence="1" type="ORF">DVJ83_16110</name>
</gene>
<proteinExistence type="predicted"/>
<dbReference type="KEGG" id="dwu:DVJ83_16110"/>
<organism evidence="1 2">
    <name type="scientific">Deinococcus wulumuqiensis</name>
    <dbReference type="NCBI Taxonomy" id="980427"/>
    <lineage>
        <taxon>Bacteria</taxon>
        <taxon>Thermotogati</taxon>
        <taxon>Deinococcota</taxon>
        <taxon>Deinococci</taxon>
        <taxon>Deinococcales</taxon>
        <taxon>Deinococcaceae</taxon>
        <taxon>Deinococcus</taxon>
    </lineage>
</organism>
<geneLocation type="plasmid" evidence="2">
    <name>pdrdi</name>
</geneLocation>
<evidence type="ECO:0000313" key="2">
    <source>
        <dbReference type="Proteomes" id="UP000253744"/>
    </source>
</evidence>
<keyword evidence="1" id="KW-0614">Plasmid</keyword>
<dbReference type="EMBL" id="CP031163">
    <property type="protein sequence ID" value="AXH00677.1"/>
    <property type="molecule type" value="Genomic_DNA"/>
</dbReference>
<dbReference type="AlphaFoldDB" id="A0A345ILV4"/>
<dbReference type="Proteomes" id="UP000253744">
    <property type="component" value="Plasmid pDrdI"/>
</dbReference>
<protein>
    <submittedName>
        <fullName evidence="1">Uncharacterized protein</fullName>
    </submittedName>
</protein>
<reference evidence="1 2" key="1">
    <citation type="submission" date="2018-07" db="EMBL/GenBank/DDBJ databases">
        <title>Complete Genome and Methylome Analysis of Deinococcus wulumuqiensis NEB 479.</title>
        <authorList>
            <person name="Fomenkov A."/>
            <person name="Luyten Y."/>
            <person name="Vincze T."/>
            <person name="Anton B.P."/>
            <person name="Clark T."/>
            <person name="Roberts R.J."/>
            <person name="Morgan R.D."/>
        </authorList>
    </citation>
    <scope>NUCLEOTIDE SEQUENCE [LARGE SCALE GENOMIC DNA]</scope>
    <source>
        <strain evidence="1 2">NEB 479</strain>
        <plasmid evidence="2">Plasmid pdrdi</plasmid>
    </source>
</reference>